<dbReference type="GO" id="GO:0008202">
    <property type="term" value="P:steroid metabolic process"/>
    <property type="evidence" value="ECO:0007669"/>
    <property type="project" value="UniProtKB-ARBA"/>
</dbReference>
<sequence>MEMDRRKFLSTAAIAGGVAALAGIAGCSPSSEPASSTAPDGSANEQAQAGQEKSADIVVVGAGGAGLCAALSADEAGASVILLEATPMTGGATLGSTATNIAGSQMQKDAGVDDSPEQILASYTKDLEDPNIIAMAETYAENNGATYDWLASDMGVKFAEDVLFFPPYPVARIMYPIGGGPGTVQTLTDKLGGTAIELMLETTATELVKEEGAVVGVVAKDAKGAEYRINAKAVILAAGGFGADRDMLPYEPLKNVIYYGAESSDGKGLDMALHAGTMLKDLDNVPIDSGGLETSPGIGTQLFSVMLSTFQNGSGIVVGPDGNRVMDETGPSGAQIKAYQTLPDATAYLFMDKASYDVFYTAATREVGGVFSSETWEKWLAKDGEGLPFVVTADTVEDVASKAKIDGANLKATIDSFNADAPTGTDSAFGRSIAAAIGEGPYCIVKLNLRYAHSYGGLVANGELQALDWTGTPIPGLYAAGQMLCSIQGRDAHKPSTGTSFAYTSGRCAGINAAKGL</sequence>
<evidence type="ECO:0000256" key="3">
    <source>
        <dbReference type="ARBA" id="ARBA00022827"/>
    </source>
</evidence>
<feature type="domain" description="FAD-dependent oxidoreductase 2 FAD-binding" evidence="6">
    <location>
        <begin position="56"/>
        <end position="489"/>
    </location>
</feature>
<dbReference type="AlphaFoldDB" id="A0A6L7IVL5"/>
<dbReference type="Gene3D" id="3.50.50.60">
    <property type="entry name" value="FAD/NAD(P)-binding domain"/>
    <property type="match status" value="1"/>
</dbReference>
<dbReference type="RefSeq" id="WP_160943370.1">
    <property type="nucleotide sequence ID" value="NZ_CP063310.1"/>
</dbReference>
<dbReference type="PROSITE" id="PS51318">
    <property type="entry name" value="TAT"/>
    <property type="match status" value="1"/>
</dbReference>
<keyword evidence="2" id="KW-0285">Flavoprotein</keyword>
<dbReference type="PROSITE" id="PS51257">
    <property type="entry name" value="PROKAR_LIPOPROTEIN"/>
    <property type="match status" value="1"/>
</dbReference>
<dbReference type="Proteomes" id="UP000478463">
    <property type="component" value="Chromosome"/>
</dbReference>
<accession>A0A6L7IVL5</accession>
<organism evidence="7 8">
    <name type="scientific">Eggerthella guodeyinii</name>
    <dbReference type="NCBI Taxonomy" id="2690837"/>
    <lineage>
        <taxon>Bacteria</taxon>
        <taxon>Bacillati</taxon>
        <taxon>Actinomycetota</taxon>
        <taxon>Coriobacteriia</taxon>
        <taxon>Eggerthellales</taxon>
        <taxon>Eggerthellaceae</taxon>
        <taxon>Eggerthella</taxon>
    </lineage>
</organism>
<evidence type="ECO:0000259" key="6">
    <source>
        <dbReference type="Pfam" id="PF00890"/>
    </source>
</evidence>
<feature type="region of interest" description="Disordered" evidence="5">
    <location>
        <begin position="29"/>
        <end position="50"/>
    </location>
</feature>
<evidence type="ECO:0000256" key="1">
    <source>
        <dbReference type="ARBA" id="ARBA00001974"/>
    </source>
</evidence>
<dbReference type="EMBL" id="CP063310">
    <property type="protein sequence ID" value="QOS67087.1"/>
    <property type="molecule type" value="Genomic_DNA"/>
</dbReference>
<evidence type="ECO:0000313" key="7">
    <source>
        <dbReference type="EMBL" id="QOS67087.1"/>
    </source>
</evidence>
<protein>
    <submittedName>
        <fullName evidence="7">FAD-binding protein</fullName>
    </submittedName>
</protein>
<dbReference type="PRINTS" id="PR00368">
    <property type="entry name" value="FADPNR"/>
</dbReference>
<evidence type="ECO:0000313" key="8">
    <source>
        <dbReference type="Proteomes" id="UP000478463"/>
    </source>
</evidence>
<keyword evidence="3" id="KW-0274">FAD</keyword>
<dbReference type="PANTHER" id="PTHR43400">
    <property type="entry name" value="FUMARATE REDUCTASE"/>
    <property type="match status" value="1"/>
</dbReference>
<dbReference type="InterPro" id="IPR019546">
    <property type="entry name" value="TAT_signal_bac_arc"/>
</dbReference>
<evidence type="ECO:0000256" key="5">
    <source>
        <dbReference type="SAM" id="MobiDB-lite"/>
    </source>
</evidence>
<dbReference type="SUPFAM" id="SSF56425">
    <property type="entry name" value="Succinate dehydrogenase/fumarate reductase flavoprotein, catalytic domain"/>
    <property type="match status" value="1"/>
</dbReference>
<dbReference type="SUPFAM" id="SSF51905">
    <property type="entry name" value="FAD/NAD(P)-binding domain"/>
    <property type="match status" value="1"/>
</dbReference>
<dbReference type="Gene3D" id="3.90.700.10">
    <property type="entry name" value="Succinate dehydrogenase/fumarate reductase flavoprotein, catalytic domain"/>
    <property type="match status" value="1"/>
</dbReference>
<dbReference type="InterPro" id="IPR036188">
    <property type="entry name" value="FAD/NAD-bd_sf"/>
</dbReference>
<dbReference type="InterPro" id="IPR050315">
    <property type="entry name" value="FAD-oxidoreductase_2"/>
</dbReference>
<evidence type="ECO:0000256" key="4">
    <source>
        <dbReference type="ARBA" id="ARBA00023002"/>
    </source>
</evidence>
<dbReference type="InterPro" id="IPR006311">
    <property type="entry name" value="TAT_signal"/>
</dbReference>
<dbReference type="NCBIfam" id="TIGR01409">
    <property type="entry name" value="TAT_signal_seq"/>
    <property type="match status" value="1"/>
</dbReference>
<dbReference type="InterPro" id="IPR027477">
    <property type="entry name" value="Succ_DH/fumarate_Rdtase_cat_sf"/>
</dbReference>
<dbReference type="PANTHER" id="PTHR43400:SF10">
    <property type="entry name" value="3-OXOSTEROID 1-DEHYDROGENASE"/>
    <property type="match status" value="1"/>
</dbReference>
<dbReference type="InterPro" id="IPR003953">
    <property type="entry name" value="FAD-dep_OxRdtase_2_FAD-bd"/>
</dbReference>
<feature type="compositionally biased region" description="Low complexity" evidence="5">
    <location>
        <begin position="29"/>
        <end position="39"/>
    </location>
</feature>
<keyword evidence="4" id="KW-0560">Oxidoreductase</keyword>
<name>A0A6L7IVL5_9ACTN</name>
<dbReference type="KEGG" id="egd:GS424_011115"/>
<proteinExistence type="predicted"/>
<dbReference type="GO" id="GO:0033765">
    <property type="term" value="F:steroid dehydrogenase activity, acting on the CH-CH group of donors"/>
    <property type="evidence" value="ECO:0007669"/>
    <property type="project" value="UniProtKB-ARBA"/>
</dbReference>
<dbReference type="Pfam" id="PF00890">
    <property type="entry name" value="FAD_binding_2"/>
    <property type="match status" value="1"/>
</dbReference>
<gene>
    <name evidence="7" type="ORF">GS424_011115</name>
</gene>
<reference evidence="7 8" key="1">
    <citation type="submission" date="2020-10" db="EMBL/GenBank/DDBJ databases">
        <title>Eggerthella sp. nov., isolated from human feces.</title>
        <authorList>
            <person name="Yajun G."/>
        </authorList>
    </citation>
    <scope>NUCLEOTIDE SEQUENCE [LARGE SCALE GENOMIC DNA]</scope>
    <source>
        <strain evidence="7 8">HF-1101</strain>
    </source>
</reference>
<comment type="cofactor">
    <cofactor evidence="1">
        <name>FAD</name>
        <dbReference type="ChEBI" id="CHEBI:57692"/>
    </cofactor>
</comment>
<evidence type="ECO:0000256" key="2">
    <source>
        <dbReference type="ARBA" id="ARBA00022630"/>
    </source>
</evidence>